<accession>F7NKQ7</accession>
<feature type="transmembrane region" description="Helical" evidence="1">
    <location>
        <begin position="171"/>
        <end position="188"/>
    </location>
</feature>
<dbReference type="EMBL" id="AFGF01000119">
    <property type="protein sequence ID" value="EGO63361.1"/>
    <property type="molecule type" value="Genomic_DNA"/>
</dbReference>
<name>F7NKQ7_9FIRM</name>
<reference evidence="2 3" key="1">
    <citation type="journal article" date="2011" name="EMBO J.">
        <title>Structural diversity of bacterial flagellar motors.</title>
        <authorList>
            <person name="Chen S."/>
            <person name="Beeby M."/>
            <person name="Murphy G.E."/>
            <person name="Leadbetter J.R."/>
            <person name="Hendrixson D.R."/>
            <person name="Briegel A."/>
            <person name="Li Z."/>
            <person name="Shi J."/>
            <person name="Tocheva E.I."/>
            <person name="Muller A."/>
            <person name="Dobro M.J."/>
            <person name="Jensen G.J."/>
        </authorList>
    </citation>
    <scope>NUCLEOTIDE SEQUENCE [LARGE SCALE GENOMIC DNA]</scope>
    <source>
        <strain evidence="2 3">DSM 6540</strain>
    </source>
</reference>
<feature type="transmembrane region" description="Helical" evidence="1">
    <location>
        <begin position="112"/>
        <end position="134"/>
    </location>
</feature>
<feature type="transmembrane region" description="Helical" evidence="1">
    <location>
        <begin position="146"/>
        <end position="164"/>
    </location>
</feature>
<feature type="transmembrane region" description="Helical" evidence="1">
    <location>
        <begin position="194"/>
        <end position="214"/>
    </location>
</feature>
<keyword evidence="1" id="KW-0472">Membrane</keyword>
<sequence>MLGNYDFQAQVIRLGTFTLVAGIIANFIPALYLAAVLGVMPQWGDLIQVWVVAFGAFGASWIVQPLSFYPMLGTGGSYIGWLCGNVADLRVPAATMAQKVTGSEHGTPRGDVMATIGIAGSVFVSVFILTFFTFTGAAVMPLVPSFVKKAFGFILPAVVGAVYAELSGKHLKIGLGTILVALVITYLAPKFGIAPWLLSLCVIAGGMLVARWQFLINK</sequence>
<keyword evidence="3" id="KW-1185">Reference proteome</keyword>
<proteinExistence type="predicted"/>
<dbReference type="RefSeq" id="WP_004096551.1">
    <property type="nucleotide sequence ID" value="NZ_AFGF01000119.1"/>
</dbReference>
<keyword evidence="1" id="KW-0812">Transmembrane</keyword>
<keyword evidence="1" id="KW-1133">Transmembrane helix</keyword>
<dbReference type="AlphaFoldDB" id="F7NKQ7"/>
<evidence type="ECO:0000256" key="1">
    <source>
        <dbReference type="SAM" id="Phobius"/>
    </source>
</evidence>
<dbReference type="STRING" id="1009370.ALO_13379"/>
<dbReference type="eggNOG" id="ENOG502ZBXW">
    <property type="taxonomic scope" value="Bacteria"/>
</dbReference>
<evidence type="ECO:0000313" key="3">
    <source>
        <dbReference type="Proteomes" id="UP000003240"/>
    </source>
</evidence>
<protein>
    <submittedName>
        <fullName evidence="2">Uncharacterized protein</fullName>
    </submittedName>
</protein>
<organism evidence="2 3">
    <name type="scientific">Acetonema longum DSM 6540</name>
    <dbReference type="NCBI Taxonomy" id="1009370"/>
    <lineage>
        <taxon>Bacteria</taxon>
        <taxon>Bacillati</taxon>
        <taxon>Bacillota</taxon>
        <taxon>Negativicutes</taxon>
        <taxon>Acetonemataceae</taxon>
        <taxon>Acetonema</taxon>
    </lineage>
</organism>
<dbReference type="Proteomes" id="UP000003240">
    <property type="component" value="Unassembled WGS sequence"/>
</dbReference>
<gene>
    <name evidence="2" type="ORF">ALO_13379</name>
</gene>
<evidence type="ECO:0000313" key="2">
    <source>
        <dbReference type="EMBL" id="EGO63361.1"/>
    </source>
</evidence>
<dbReference type="OrthoDB" id="2052735at2"/>
<feature type="transmembrane region" description="Helical" evidence="1">
    <location>
        <begin position="46"/>
        <end position="63"/>
    </location>
</feature>
<feature type="transmembrane region" description="Helical" evidence="1">
    <location>
        <begin position="12"/>
        <end position="40"/>
    </location>
</feature>
<comment type="caution">
    <text evidence="2">The sequence shown here is derived from an EMBL/GenBank/DDBJ whole genome shotgun (WGS) entry which is preliminary data.</text>
</comment>